<dbReference type="Pfam" id="PF01733">
    <property type="entry name" value="Nucleoside_tran"/>
    <property type="match status" value="1"/>
</dbReference>
<feature type="transmembrane region" description="Helical" evidence="7">
    <location>
        <begin position="275"/>
        <end position="295"/>
    </location>
</feature>
<dbReference type="InParanoid" id="A0A5K4F1R9"/>
<sequence>MASAIRDEKGYPPADRYNLVYLIFFMCGVGGLLPWNFFINAQRYFDYKMRDRTLPPDADYTDPKYMTRPQVLFVSYLAVCSLVPFSIMMVANLLLMKWFSSFSRFVVGSVLVFIVFLFTVILVYIDVSARAFLAMTLISVVFLNCGSALAQGSVFGVAAILPSKHMKAALEGQAVSGIIASLANIISIATSSSVTTNGLVYFLVALVFITATAAMFLVLPKIGYFKYYWDKKDLPDNNNIESDPSLKEVKDDNNESQELVISINKSGILSAMKETFLPGICVLITLMITLSIFPAVARLIRPITVIPQDLWTNVYFVPVLVFLLYNVGDWCGRMLAGFIKWPRRNQMLLVLLLCILRAAVIPLCMLCNAQPRYYLPVVFKHDIFPALIILFLGLTNGYLVSISMIHGPSFASPGNQESAGAALSIYLSFGLSFGVAISVGLAQGL</sequence>
<dbReference type="WBParaSite" id="Smp_245370.1">
    <property type="protein sequence ID" value="Smp_245370.1"/>
    <property type="gene ID" value="Smp_245370"/>
</dbReference>
<organism evidence="8 9">
    <name type="scientific">Schistosoma mansoni</name>
    <name type="common">Blood fluke</name>
    <dbReference type="NCBI Taxonomy" id="6183"/>
    <lineage>
        <taxon>Eukaryota</taxon>
        <taxon>Metazoa</taxon>
        <taxon>Spiralia</taxon>
        <taxon>Lophotrochozoa</taxon>
        <taxon>Platyhelminthes</taxon>
        <taxon>Trematoda</taxon>
        <taxon>Digenea</taxon>
        <taxon>Strigeidida</taxon>
        <taxon>Schistosomatoidea</taxon>
        <taxon>Schistosomatidae</taxon>
        <taxon>Schistosoma</taxon>
    </lineage>
</organism>
<feature type="transmembrane region" description="Helical" evidence="7">
    <location>
        <begin position="199"/>
        <end position="219"/>
    </location>
</feature>
<keyword evidence="4 7" id="KW-0812">Transmembrane</keyword>
<dbReference type="STRING" id="6183.A0A5K4F1R9"/>
<evidence type="ECO:0000256" key="6">
    <source>
        <dbReference type="ARBA" id="ARBA00023136"/>
    </source>
</evidence>
<dbReference type="FunCoup" id="A0A5K4F1R9">
    <property type="interactions" value="262"/>
</dbReference>
<feature type="transmembrane region" description="Helical" evidence="7">
    <location>
        <begin position="315"/>
        <end position="336"/>
    </location>
</feature>
<reference evidence="9" key="2">
    <citation type="submission" date="2019-11" db="UniProtKB">
        <authorList>
            <consortium name="WormBaseParasite"/>
        </authorList>
    </citation>
    <scope>IDENTIFICATION</scope>
    <source>
        <strain evidence="9">Puerto Rican</strain>
    </source>
</reference>
<comment type="similarity">
    <text evidence="2">Belongs to the SLC29A/ENT transporter (TC 2.A.57) family.</text>
</comment>
<dbReference type="AlphaFoldDB" id="A0A5K4F1R9"/>
<evidence type="ECO:0000256" key="5">
    <source>
        <dbReference type="ARBA" id="ARBA00022989"/>
    </source>
</evidence>
<feature type="transmembrane region" description="Helical" evidence="7">
    <location>
        <begin position="419"/>
        <end position="442"/>
    </location>
</feature>
<evidence type="ECO:0000313" key="8">
    <source>
        <dbReference type="Proteomes" id="UP000008854"/>
    </source>
</evidence>
<evidence type="ECO:0000256" key="1">
    <source>
        <dbReference type="ARBA" id="ARBA00004141"/>
    </source>
</evidence>
<accession>A0A5K4F1R9</accession>
<dbReference type="PANTHER" id="PTHR10332:SF88">
    <property type="entry name" value="EQUILIBRATIVE NUCLEOSIDE TRANSPORTER 1, ISOFORM A"/>
    <property type="match status" value="1"/>
</dbReference>
<evidence type="ECO:0000256" key="2">
    <source>
        <dbReference type="ARBA" id="ARBA00007965"/>
    </source>
</evidence>
<feature type="transmembrane region" description="Helical" evidence="7">
    <location>
        <begin position="174"/>
        <end position="193"/>
    </location>
</feature>
<name>A0A5K4F1R9_SCHMA</name>
<dbReference type="PRINTS" id="PR01130">
    <property type="entry name" value="DERENTRNSPRT"/>
</dbReference>
<evidence type="ECO:0000256" key="3">
    <source>
        <dbReference type="ARBA" id="ARBA00022448"/>
    </source>
</evidence>
<keyword evidence="6 7" id="KW-0472">Membrane</keyword>
<evidence type="ECO:0000256" key="4">
    <source>
        <dbReference type="ARBA" id="ARBA00022692"/>
    </source>
</evidence>
<dbReference type="Proteomes" id="UP000008854">
    <property type="component" value="Unassembled WGS sequence"/>
</dbReference>
<keyword evidence="8" id="KW-1185">Reference proteome</keyword>
<feature type="transmembrane region" description="Helical" evidence="7">
    <location>
        <begin position="73"/>
        <end position="95"/>
    </location>
</feature>
<dbReference type="PIRSF" id="PIRSF016379">
    <property type="entry name" value="ENT"/>
    <property type="match status" value="1"/>
</dbReference>
<reference evidence="8" key="1">
    <citation type="journal article" date="2012" name="PLoS Negl. Trop. Dis.">
        <title>A systematically improved high quality genome and transcriptome of the human blood fluke Schistosoma mansoni.</title>
        <authorList>
            <person name="Protasio A.V."/>
            <person name="Tsai I.J."/>
            <person name="Babbage A."/>
            <person name="Nichol S."/>
            <person name="Hunt M."/>
            <person name="Aslett M.A."/>
            <person name="De Silva N."/>
            <person name="Velarde G.S."/>
            <person name="Anderson T.J."/>
            <person name="Clark R.C."/>
            <person name="Davidson C."/>
            <person name="Dillon G.P."/>
            <person name="Holroyd N.E."/>
            <person name="LoVerde P.T."/>
            <person name="Lloyd C."/>
            <person name="McQuillan J."/>
            <person name="Oliveira G."/>
            <person name="Otto T.D."/>
            <person name="Parker-Manuel S.J."/>
            <person name="Quail M.A."/>
            <person name="Wilson R.A."/>
            <person name="Zerlotini A."/>
            <person name="Dunne D.W."/>
            <person name="Berriman M."/>
        </authorList>
    </citation>
    <scope>NUCLEOTIDE SEQUENCE [LARGE SCALE GENOMIC DNA]</scope>
    <source>
        <strain evidence="8">Puerto Rican</strain>
    </source>
</reference>
<keyword evidence="5 7" id="KW-1133">Transmembrane helix</keyword>
<evidence type="ECO:0000313" key="9">
    <source>
        <dbReference type="WBParaSite" id="Smp_245370.1"/>
    </source>
</evidence>
<comment type="subcellular location">
    <subcellularLocation>
        <location evidence="1">Membrane</location>
        <topology evidence="1">Multi-pass membrane protein</topology>
    </subcellularLocation>
</comment>
<proteinExistence type="inferred from homology"/>
<dbReference type="PANTHER" id="PTHR10332">
    <property type="entry name" value="EQUILIBRATIVE NUCLEOSIDE TRANSPORTER"/>
    <property type="match status" value="1"/>
</dbReference>
<protein>
    <submittedName>
        <fullName evidence="9">Equilibrative nucleoside transporter 3</fullName>
    </submittedName>
</protein>
<dbReference type="GO" id="GO:0005886">
    <property type="term" value="C:plasma membrane"/>
    <property type="evidence" value="ECO:0007669"/>
    <property type="project" value="TreeGrafter"/>
</dbReference>
<keyword evidence="3" id="KW-0813">Transport</keyword>
<feature type="transmembrane region" description="Helical" evidence="7">
    <location>
        <begin position="131"/>
        <end position="162"/>
    </location>
</feature>
<feature type="transmembrane region" description="Helical" evidence="7">
    <location>
        <begin position="102"/>
        <end position="125"/>
    </location>
</feature>
<feature type="transmembrane region" description="Helical" evidence="7">
    <location>
        <begin position="348"/>
        <end position="371"/>
    </location>
</feature>
<feature type="transmembrane region" description="Helical" evidence="7">
    <location>
        <begin position="20"/>
        <end position="39"/>
    </location>
</feature>
<dbReference type="GO" id="GO:0005337">
    <property type="term" value="F:nucleoside transmembrane transporter activity"/>
    <property type="evidence" value="ECO:0007669"/>
    <property type="project" value="InterPro"/>
</dbReference>
<dbReference type="InterPro" id="IPR002259">
    <property type="entry name" value="Eqnu_transpt"/>
</dbReference>
<evidence type="ECO:0000256" key="7">
    <source>
        <dbReference type="SAM" id="Phobius"/>
    </source>
</evidence>
<feature type="transmembrane region" description="Helical" evidence="7">
    <location>
        <begin position="383"/>
        <end position="407"/>
    </location>
</feature>